<name>A0AAN5I4C3_9BILA</name>
<comment type="caution">
    <text evidence="1">The sequence shown here is derived from an EMBL/GenBank/DDBJ whole genome shotgun (WGS) entry which is preliminary data.</text>
</comment>
<evidence type="ECO:0000313" key="1">
    <source>
        <dbReference type="EMBL" id="GMR50895.1"/>
    </source>
</evidence>
<proteinExistence type="predicted"/>
<feature type="non-terminal residue" evidence="1">
    <location>
        <position position="1"/>
    </location>
</feature>
<keyword evidence="2" id="KW-1185">Reference proteome</keyword>
<dbReference type="AlphaFoldDB" id="A0AAN5I4C3"/>
<accession>A0AAN5I4C3</accession>
<organism evidence="1 2">
    <name type="scientific">Pristionchus mayeri</name>
    <dbReference type="NCBI Taxonomy" id="1317129"/>
    <lineage>
        <taxon>Eukaryota</taxon>
        <taxon>Metazoa</taxon>
        <taxon>Ecdysozoa</taxon>
        <taxon>Nematoda</taxon>
        <taxon>Chromadorea</taxon>
        <taxon>Rhabditida</taxon>
        <taxon>Rhabditina</taxon>
        <taxon>Diplogasteromorpha</taxon>
        <taxon>Diplogasteroidea</taxon>
        <taxon>Neodiplogasteridae</taxon>
        <taxon>Pristionchus</taxon>
    </lineage>
</organism>
<evidence type="ECO:0000313" key="2">
    <source>
        <dbReference type="Proteomes" id="UP001328107"/>
    </source>
</evidence>
<reference evidence="2" key="1">
    <citation type="submission" date="2022-10" db="EMBL/GenBank/DDBJ databases">
        <title>Genome assembly of Pristionchus species.</title>
        <authorList>
            <person name="Yoshida K."/>
            <person name="Sommer R.J."/>
        </authorList>
    </citation>
    <scope>NUCLEOTIDE SEQUENCE [LARGE SCALE GENOMIC DNA]</scope>
    <source>
        <strain evidence="2">RS5460</strain>
    </source>
</reference>
<sequence length="61" mass="6190">ESLASFTGDGAVVEAGSQVAAHSAQLAVLHVGRHVGSGSCSSFRGSDEILALIVDERSRHG</sequence>
<protein>
    <submittedName>
        <fullName evidence="1">Uncharacterized protein</fullName>
    </submittedName>
</protein>
<dbReference type="Proteomes" id="UP001328107">
    <property type="component" value="Unassembled WGS sequence"/>
</dbReference>
<gene>
    <name evidence="1" type="ORF">PMAYCL1PPCAC_21090</name>
</gene>
<dbReference type="EMBL" id="BTRK01000005">
    <property type="protein sequence ID" value="GMR50895.1"/>
    <property type="molecule type" value="Genomic_DNA"/>
</dbReference>